<feature type="domain" description="Phospholipase D N-terminal" evidence="3">
    <location>
        <begin position="61"/>
        <end position="177"/>
    </location>
</feature>
<protein>
    <submittedName>
        <fullName evidence="4">Alkaline phosphatase-like protein</fullName>
    </submittedName>
</protein>
<keyword evidence="5" id="KW-1185">Reference proteome</keyword>
<dbReference type="AlphaFoldDB" id="A0A2T2PDL5"/>
<feature type="signal peptide" evidence="1">
    <location>
        <begin position="1"/>
        <end position="17"/>
    </location>
</feature>
<accession>A0A2T2PDL5</accession>
<dbReference type="Pfam" id="PF09423">
    <property type="entry name" value="PhoD"/>
    <property type="match status" value="1"/>
</dbReference>
<name>A0A2T2PDL5_CORCC</name>
<proteinExistence type="predicted"/>
<dbReference type="Gene3D" id="3.60.21.70">
    <property type="entry name" value="PhoD-like phosphatase"/>
    <property type="match status" value="1"/>
</dbReference>
<dbReference type="Proteomes" id="UP000240883">
    <property type="component" value="Unassembled WGS sequence"/>
</dbReference>
<gene>
    <name evidence="4" type="ORF">BS50DRAFT_513152</name>
</gene>
<dbReference type="InterPro" id="IPR052900">
    <property type="entry name" value="Phospholipid_Metab_Enz"/>
</dbReference>
<keyword evidence="1" id="KW-0732">Signal</keyword>
<dbReference type="InterPro" id="IPR029052">
    <property type="entry name" value="Metallo-depent_PP-like"/>
</dbReference>
<dbReference type="CDD" id="cd07389">
    <property type="entry name" value="MPP_PhoD"/>
    <property type="match status" value="1"/>
</dbReference>
<evidence type="ECO:0000259" key="2">
    <source>
        <dbReference type="Pfam" id="PF09423"/>
    </source>
</evidence>
<dbReference type="OrthoDB" id="9992270at2759"/>
<feature type="chain" id="PRO_5015500096" evidence="1">
    <location>
        <begin position="18"/>
        <end position="632"/>
    </location>
</feature>
<sequence>MKLQALSLLSLGVVASASWTKNLNYRSPSEHHPALGISIRRVVKRNNYESPWDPNELKFTHGVASGDPYPDSVILWTRVGPTSDNDRSNVTVSGHTTLFDHDNKAYVSVSKAPVCVEYKVSESEDLSNSVDKGTVYTSSDVDYTVKVEAKKLKPFTTYFYQFNVCGSNNTSPLGRTKSAPEADDDITSVSLAVYSCSNYPFAFFNGYGNVVRKDSVDYVVHLGDYIYEYENGYYGWGNSIDRIPQPDKEIFTLYDYRKRLATYRTDLDLLASHQNFAWIPVWDDHEIADNTWRDGMAALNNTEESFINDSEGIAVDQRKAHAVRAYFEWMPIRQVEMDDNLRIWRSFSIGKLVDLVMLDTRNYDRSIADMYWNTDYIHSISNDPARSLMGSRQENWFFRQLTESKERGATWRVIGSQLVISRVNQSQARGEENPLNYDFWDGYQASRNRTLRTLYDNNVTNNVFLAGDSHAAWVSDLTWLDSKPYDSETGLGAIGVEFAGSAVASPCPYGMNISLAQANNYSRWLEAANQELQWQEMYYRGYFELHFGHEELNAHFFGLPELKTRNGLEVSLANFTVVSGENRLQRPVAGGVVEAGSLKGGEVRETNVTFDTNTGQWMAGRTDISLGEQMDE</sequence>
<dbReference type="EMBL" id="KZ678128">
    <property type="protein sequence ID" value="PSN75438.1"/>
    <property type="molecule type" value="Genomic_DNA"/>
</dbReference>
<evidence type="ECO:0000259" key="3">
    <source>
        <dbReference type="Pfam" id="PF16655"/>
    </source>
</evidence>
<dbReference type="InterPro" id="IPR038607">
    <property type="entry name" value="PhoD-like_sf"/>
</dbReference>
<dbReference type="PANTHER" id="PTHR43606">
    <property type="entry name" value="PHOSPHATASE, PUTATIVE (AFU_ORTHOLOGUE AFUA_6G08710)-RELATED"/>
    <property type="match status" value="1"/>
</dbReference>
<evidence type="ECO:0000313" key="4">
    <source>
        <dbReference type="EMBL" id="PSN75438.1"/>
    </source>
</evidence>
<dbReference type="STRING" id="1448308.A0A2T2PDL5"/>
<feature type="domain" description="PhoD-like phosphatase metallophosphatase" evidence="2">
    <location>
        <begin position="191"/>
        <end position="556"/>
    </location>
</feature>
<reference evidence="4 5" key="1">
    <citation type="journal article" date="2018" name="Front. Microbiol.">
        <title>Genome-Wide Analysis of Corynespora cassiicola Leaf Fall Disease Putative Effectors.</title>
        <authorList>
            <person name="Lopez D."/>
            <person name="Ribeiro S."/>
            <person name="Label P."/>
            <person name="Fumanal B."/>
            <person name="Venisse J.S."/>
            <person name="Kohler A."/>
            <person name="de Oliveira R.R."/>
            <person name="Labutti K."/>
            <person name="Lipzen A."/>
            <person name="Lail K."/>
            <person name="Bauer D."/>
            <person name="Ohm R.A."/>
            <person name="Barry K.W."/>
            <person name="Spatafora J."/>
            <person name="Grigoriev I.V."/>
            <person name="Martin F.M."/>
            <person name="Pujade-Renaud V."/>
        </authorList>
    </citation>
    <scope>NUCLEOTIDE SEQUENCE [LARGE SCALE GENOMIC DNA]</scope>
    <source>
        <strain evidence="4 5">Philippines</strain>
    </source>
</reference>
<evidence type="ECO:0000256" key="1">
    <source>
        <dbReference type="SAM" id="SignalP"/>
    </source>
</evidence>
<dbReference type="SUPFAM" id="SSF56300">
    <property type="entry name" value="Metallo-dependent phosphatases"/>
    <property type="match status" value="1"/>
</dbReference>
<organism evidence="4 5">
    <name type="scientific">Corynespora cassiicola Philippines</name>
    <dbReference type="NCBI Taxonomy" id="1448308"/>
    <lineage>
        <taxon>Eukaryota</taxon>
        <taxon>Fungi</taxon>
        <taxon>Dikarya</taxon>
        <taxon>Ascomycota</taxon>
        <taxon>Pezizomycotina</taxon>
        <taxon>Dothideomycetes</taxon>
        <taxon>Pleosporomycetidae</taxon>
        <taxon>Pleosporales</taxon>
        <taxon>Corynesporascaceae</taxon>
        <taxon>Corynespora</taxon>
    </lineage>
</organism>
<dbReference type="Gene3D" id="2.60.40.380">
    <property type="entry name" value="Purple acid phosphatase-like, N-terminal"/>
    <property type="match status" value="1"/>
</dbReference>
<dbReference type="Pfam" id="PF16655">
    <property type="entry name" value="PhoD_N"/>
    <property type="match status" value="1"/>
</dbReference>
<dbReference type="InterPro" id="IPR018946">
    <property type="entry name" value="PhoD-like_MPP"/>
</dbReference>
<dbReference type="PANTHER" id="PTHR43606:SF7">
    <property type="entry name" value="PHOSPHATASE, PUTATIVE (AFU_ORTHOLOGUE AFUA_6G08710)-RELATED"/>
    <property type="match status" value="1"/>
</dbReference>
<dbReference type="InterPro" id="IPR032093">
    <property type="entry name" value="PhoD_N"/>
</dbReference>
<evidence type="ECO:0000313" key="5">
    <source>
        <dbReference type="Proteomes" id="UP000240883"/>
    </source>
</evidence>